<feature type="binding site" evidence="12">
    <location>
        <position position="249"/>
    </location>
    <ligand>
        <name>Zn(2+)</name>
        <dbReference type="ChEBI" id="CHEBI:29105"/>
    </ligand>
</feature>
<dbReference type="Pfam" id="PF03331">
    <property type="entry name" value="LpxC"/>
    <property type="match status" value="1"/>
</dbReference>
<feature type="binding site" evidence="12">
    <location>
        <position position="83"/>
    </location>
    <ligand>
        <name>Zn(2+)</name>
        <dbReference type="ChEBI" id="CHEBI:29105"/>
    </ligand>
</feature>
<dbReference type="PANTHER" id="PTHR33694">
    <property type="entry name" value="UDP-3-O-ACYL-N-ACETYLGLUCOSAMINE DEACETYLASE 1, MITOCHONDRIAL-RELATED"/>
    <property type="match status" value="1"/>
</dbReference>
<dbReference type="SUPFAM" id="SSF54211">
    <property type="entry name" value="Ribosomal protein S5 domain 2-like"/>
    <property type="match status" value="2"/>
</dbReference>
<dbReference type="Proteomes" id="UP000214646">
    <property type="component" value="Unassembled WGS sequence"/>
</dbReference>
<feature type="binding site" evidence="12">
    <location>
        <position position="245"/>
    </location>
    <ligand>
        <name>Zn(2+)</name>
        <dbReference type="ChEBI" id="CHEBI:29105"/>
    </ligand>
</feature>
<dbReference type="EC" id="3.5.1.108" evidence="4 12"/>
<evidence type="ECO:0000256" key="11">
    <source>
        <dbReference type="ARBA" id="ARBA00024535"/>
    </source>
</evidence>
<dbReference type="Gene3D" id="3.30.1700.10">
    <property type="entry name" value="lpxc deacetylase, domain 2"/>
    <property type="match status" value="1"/>
</dbReference>
<comment type="pathway">
    <text evidence="3 12">Glycolipid biosynthesis; lipid IV(A) biosynthesis; lipid IV(A) from (3R)-3-hydroxytetradecanoyl-[acyl-carrier-protein] and UDP-N-acetyl-alpha-D-glucosamine: step 2/6.</text>
</comment>
<feature type="active site" description="Proton donor" evidence="12">
    <location>
        <position position="272"/>
    </location>
</feature>
<dbReference type="GO" id="GO:0046872">
    <property type="term" value="F:metal ion binding"/>
    <property type="evidence" value="ECO:0007669"/>
    <property type="project" value="UniProtKB-KW"/>
</dbReference>
<gene>
    <name evidence="12" type="primary">lpxC</name>
    <name evidence="14" type="ORF">FRUB_03029</name>
</gene>
<dbReference type="PANTHER" id="PTHR33694:SF1">
    <property type="entry name" value="UDP-3-O-ACYL-N-ACETYLGLUCOSAMINE DEACETYLASE 1, MITOCHONDRIAL-RELATED"/>
    <property type="match status" value="1"/>
</dbReference>
<dbReference type="AlphaFoldDB" id="A0A225DPR8"/>
<comment type="similarity">
    <text evidence="12">Belongs to the LpxC family.</text>
</comment>
<accession>A0A225DPR8</accession>
<dbReference type="GO" id="GO:0009245">
    <property type="term" value="P:lipid A biosynthetic process"/>
    <property type="evidence" value="ECO:0007669"/>
    <property type="project" value="UniProtKB-UniRule"/>
</dbReference>
<keyword evidence="15" id="KW-1185">Reference proteome</keyword>
<reference evidence="15" key="1">
    <citation type="submission" date="2017-06" db="EMBL/GenBank/DDBJ databases">
        <title>Genome analysis of Fimbriiglobus ruber SP5, the first member of the order Planctomycetales with confirmed chitinolytic capability.</title>
        <authorList>
            <person name="Ravin N.V."/>
            <person name="Rakitin A.L."/>
            <person name="Ivanova A.A."/>
            <person name="Beletsky A.V."/>
            <person name="Kulichevskaya I.S."/>
            <person name="Mardanov A.V."/>
            <person name="Dedysh S.N."/>
        </authorList>
    </citation>
    <scope>NUCLEOTIDE SEQUENCE [LARGE SCALE GENOMIC DNA]</scope>
    <source>
        <strain evidence="15">SP5</strain>
    </source>
</reference>
<evidence type="ECO:0000256" key="5">
    <source>
        <dbReference type="ARBA" id="ARBA00022516"/>
    </source>
</evidence>
<evidence type="ECO:0000256" key="3">
    <source>
        <dbReference type="ARBA" id="ARBA00005002"/>
    </source>
</evidence>
<keyword evidence="7 12" id="KW-0479">Metal-binding</keyword>
<dbReference type="GO" id="GO:0103117">
    <property type="term" value="F:UDP-3-O-acyl-N-acetylglucosamine deacetylase activity"/>
    <property type="evidence" value="ECO:0007669"/>
    <property type="project" value="UniProtKB-UniRule"/>
</dbReference>
<sequence>MRRIGYRHQRTLANSSEVRGVGFVAGARVRLRFRPAPPDTGIVFVRTDLLSRPTTLARVDRVTGTNRRTTLGSPDTGVTLVEHVLAALSGLRIDNCVIELDTAEPPGLDGSSFGFLEALNGAGTVLQPARRAVWAVSEPLVVSHGGATIALHPVDPVDGPVLRASYLLDYGPRADIPRQAYTTVVTPDTFARELAGCRTFVLEKEADALRAQGVGNHLTMSELLVFGPKGPIDNTLRYADEPARHKVLDLIGDLALCGFDLVGHVVAYRSGHALNVSLAHALVARARGVSGEVTAGLPRPQPVPAVSRRLAA</sequence>
<evidence type="ECO:0000256" key="6">
    <source>
        <dbReference type="ARBA" id="ARBA00022556"/>
    </source>
</evidence>
<feature type="region of interest" description="Disordered" evidence="13">
    <location>
        <begin position="293"/>
        <end position="312"/>
    </location>
</feature>
<protein>
    <recommendedName>
        <fullName evidence="4 12">UDP-3-O-acyl-N-acetylglucosamine deacetylase</fullName>
        <shortName evidence="12">UDP-3-O-acyl-GlcNAc deacetylase</shortName>
        <ecNumber evidence="4 12">3.5.1.108</ecNumber>
    </recommendedName>
    <alternativeName>
        <fullName evidence="12">UDP-3-O-[R-3-hydroxymyristoyl]-N-acetylglucosamine deacetylase</fullName>
    </alternativeName>
</protein>
<evidence type="ECO:0000256" key="2">
    <source>
        <dbReference type="ARBA" id="ARBA00002923"/>
    </source>
</evidence>
<evidence type="ECO:0000256" key="8">
    <source>
        <dbReference type="ARBA" id="ARBA00022801"/>
    </source>
</evidence>
<evidence type="ECO:0000256" key="4">
    <source>
        <dbReference type="ARBA" id="ARBA00012745"/>
    </source>
</evidence>
<keyword evidence="5 12" id="KW-0444">Lipid biosynthesis</keyword>
<comment type="caution">
    <text evidence="14">The sequence shown here is derived from an EMBL/GenBank/DDBJ whole genome shotgun (WGS) entry which is preliminary data.</text>
</comment>
<proteinExistence type="inferred from homology"/>
<dbReference type="InterPro" id="IPR004463">
    <property type="entry name" value="UDP-acyl_GlcNac_deAcase"/>
</dbReference>
<comment type="catalytic activity">
    <reaction evidence="11 12">
        <text>a UDP-3-O-[(3R)-3-hydroxyacyl]-N-acetyl-alpha-D-glucosamine + H2O = a UDP-3-O-[(3R)-3-hydroxyacyl]-alpha-D-glucosamine + acetate</text>
        <dbReference type="Rhea" id="RHEA:67816"/>
        <dbReference type="ChEBI" id="CHEBI:15377"/>
        <dbReference type="ChEBI" id="CHEBI:30089"/>
        <dbReference type="ChEBI" id="CHEBI:137740"/>
        <dbReference type="ChEBI" id="CHEBI:173225"/>
        <dbReference type="EC" id="3.5.1.108"/>
    </reaction>
</comment>
<dbReference type="RefSeq" id="WP_238602587.1">
    <property type="nucleotide sequence ID" value="NZ_NIDE01000004.1"/>
</dbReference>
<keyword evidence="6 12" id="KW-0441">Lipid A biosynthesis</keyword>
<organism evidence="14 15">
    <name type="scientific">Fimbriiglobus ruber</name>
    <dbReference type="NCBI Taxonomy" id="1908690"/>
    <lineage>
        <taxon>Bacteria</taxon>
        <taxon>Pseudomonadati</taxon>
        <taxon>Planctomycetota</taxon>
        <taxon>Planctomycetia</taxon>
        <taxon>Gemmatales</taxon>
        <taxon>Gemmataceae</taxon>
        <taxon>Fimbriiglobus</taxon>
    </lineage>
</organism>
<evidence type="ECO:0000256" key="12">
    <source>
        <dbReference type="HAMAP-Rule" id="MF_00388"/>
    </source>
</evidence>
<dbReference type="HAMAP" id="MF_00388">
    <property type="entry name" value="LpxC"/>
    <property type="match status" value="1"/>
</dbReference>
<evidence type="ECO:0000313" key="14">
    <source>
        <dbReference type="EMBL" id="OWK43430.1"/>
    </source>
</evidence>
<dbReference type="InterPro" id="IPR011334">
    <property type="entry name" value="UDP-acyl_GlcNac_deAcase_C"/>
</dbReference>
<dbReference type="InterPro" id="IPR015870">
    <property type="entry name" value="UDP-acyl_N-AcGlcN_deAcase_N"/>
</dbReference>
<keyword evidence="9 12" id="KW-0862">Zinc</keyword>
<evidence type="ECO:0000256" key="1">
    <source>
        <dbReference type="ARBA" id="ARBA00001947"/>
    </source>
</evidence>
<keyword evidence="10 12" id="KW-0443">Lipid metabolism</keyword>
<dbReference type="EMBL" id="NIDE01000004">
    <property type="protein sequence ID" value="OWK43430.1"/>
    <property type="molecule type" value="Genomic_DNA"/>
</dbReference>
<evidence type="ECO:0000313" key="15">
    <source>
        <dbReference type="Proteomes" id="UP000214646"/>
    </source>
</evidence>
<comment type="function">
    <text evidence="2 12">Catalyzes the hydrolysis of UDP-3-O-myristoyl-N-acetylglucosamine to form UDP-3-O-myristoylglucosamine and acetate, the committed step in lipid A biosynthesis.</text>
</comment>
<dbReference type="InterPro" id="IPR020568">
    <property type="entry name" value="Ribosomal_Su5_D2-typ_SF"/>
</dbReference>
<evidence type="ECO:0000256" key="10">
    <source>
        <dbReference type="ARBA" id="ARBA00023098"/>
    </source>
</evidence>
<dbReference type="Gene3D" id="3.30.230.20">
    <property type="entry name" value="lpxc deacetylase, domain 1"/>
    <property type="match status" value="1"/>
</dbReference>
<name>A0A225DPR8_9BACT</name>
<dbReference type="GO" id="GO:0016020">
    <property type="term" value="C:membrane"/>
    <property type="evidence" value="ECO:0007669"/>
    <property type="project" value="GOC"/>
</dbReference>
<evidence type="ECO:0000256" key="9">
    <source>
        <dbReference type="ARBA" id="ARBA00022833"/>
    </source>
</evidence>
<dbReference type="UniPathway" id="UPA00359">
    <property type="reaction ID" value="UER00478"/>
</dbReference>
<keyword evidence="8 12" id="KW-0378">Hydrolase</keyword>
<comment type="cofactor">
    <cofactor evidence="1 12">
        <name>Zn(2+)</name>
        <dbReference type="ChEBI" id="CHEBI:29105"/>
    </cofactor>
</comment>
<evidence type="ECO:0000256" key="13">
    <source>
        <dbReference type="SAM" id="MobiDB-lite"/>
    </source>
</evidence>
<evidence type="ECO:0000256" key="7">
    <source>
        <dbReference type="ARBA" id="ARBA00022723"/>
    </source>
</evidence>